<protein>
    <recommendedName>
        <fullName evidence="5">MHC class II antigen</fullName>
    </recommendedName>
</protein>
<evidence type="ECO:0000313" key="4">
    <source>
        <dbReference type="Proteomes" id="UP001230051"/>
    </source>
</evidence>
<keyword evidence="1" id="KW-0812">Transmembrane</keyword>
<evidence type="ECO:0000313" key="3">
    <source>
        <dbReference type="EMBL" id="KAK1129323.1"/>
    </source>
</evidence>
<keyword evidence="2" id="KW-0732">Signal</keyword>
<keyword evidence="1" id="KW-0472">Membrane</keyword>
<evidence type="ECO:0008006" key="5">
    <source>
        <dbReference type="Google" id="ProtNLM"/>
    </source>
</evidence>
<sequence length="77" mass="8584">MNCFFPGPLVAICFAFLSLTPQSHLEETEFQPAHEPKSLIVIVGAVVSTVIIVTVILGICFVSRRRRVAKNEERIED</sequence>
<feature type="signal peptide" evidence="2">
    <location>
        <begin position="1"/>
        <end position="25"/>
    </location>
</feature>
<feature type="chain" id="PRO_5042284285" description="MHC class II antigen" evidence="2">
    <location>
        <begin position="26"/>
        <end position="77"/>
    </location>
</feature>
<comment type="caution">
    <text evidence="3">The sequence shown here is derived from an EMBL/GenBank/DDBJ whole genome shotgun (WGS) entry which is preliminary data.</text>
</comment>
<gene>
    <name evidence="3" type="ORF">AOXY_G38534</name>
</gene>
<dbReference type="EMBL" id="JAGXEW010001319">
    <property type="protein sequence ID" value="KAK1129323.1"/>
    <property type="molecule type" value="Genomic_DNA"/>
</dbReference>
<evidence type="ECO:0000256" key="2">
    <source>
        <dbReference type="SAM" id="SignalP"/>
    </source>
</evidence>
<proteinExistence type="predicted"/>
<reference evidence="3" key="1">
    <citation type="submission" date="2022-02" db="EMBL/GenBank/DDBJ databases">
        <title>Atlantic sturgeon de novo genome assembly.</title>
        <authorList>
            <person name="Stock M."/>
            <person name="Klopp C."/>
            <person name="Guiguen Y."/>
            <person name="Cabau C."/>
            <person name="Parinello H."/>
            <person name="Santidrian Yebra-Pimentel E."/>
            <person name="Kuhl H."/>
            <person name="Dirks R.P."/>
            <person name="Guessner J."/>
            <person name="Wuertz S."/>
            <person name="Du K."/>
            <person name="Schartl M."/>
        </authorList>
    </citation>
    <scope>NUCLEOTIDE SEQUENCE</scope>
    <source>
        <strain evidence="3">STURGEONOMICS-FGT-2020</strain>
        <tissue evidence="3">Whole blood</tissue>
    </source>
</reference>
<keyword evidence="1" id="KW-1133">Transmembrane helix</keyword>
<dbReference type="Proteomes" id="UP001230051">
    <property type="component" value="Unassembled WGS sequence"/>
</dbReference>
<keyword evidence="4" id="KW-1185">Reference proteome</keyword>
<name>A0AAD8FQW7_ACIOX</name>
<evidence type="ECO:0000256" key="1">
    <source>
        <dbReference type="SAM" id="Phobius"/>
    </source>
</evidence>
<feature type="transmembrane region" description="Helical" evidence="1">
    <location>
        <begin position="41"/>
        <end position="62"/>
    </location>
</feature>
<dbReference type="AlphaFoldDB" id="A0AAD8FQW7"/>
<organism evidence="3 4">
    <name type="scientific">Acipenser oxyrinchus oxyrinchus</name>
    <dbReference type="NCBI Taxonomy" id="40147"/>
    <lineage>
        <taxon>Eukaryota</taxon>
        <taxon>Metazoa</taxon>
        <taxon>Chordata</taxon>
        <taxon>Craniata</taxon>
        <taxon>Vertebrata</taxon>
        <taxon>Euteleostomi</taxon>
        <taxon>Actinopterygii</taxon>
        <taxon>Chondrostei</taxon>
        <taxon>Acipenseriformes</taxon>
        <taxon>Acipenseridae</taxon>
        <taxon>Acipenser</taxon>
    </lineage>
</organism>
<accession>A0AAD8FQW7</accession>